<evidence type="ECO:0000256" key="3">
    <source>
        <dbReference type="ARBA" id="ARBA00022692"/>
    </source>
</evidence>
<dbReference type="InterPro" id="IPR050790">
    <property type="entry name" value="ExbB/TolQ_transport"/>
</dbReference>
<evidence type="ECO:0000256" key="9">
    <source>
        <dbReference type="SAM" id="SignalP"/>
    </source>
</evidence>
<evidence type="ECO:0000256" key="8">
    <source>
        <dbReference type="SAM" id="Phobius"/>
    </source>
</evidence>
<evidence type="ECO:0000256" key="7">
    <source>
        <dbReference type="SAM" id="MobiDB-lite"/>
    </source>
</evidence>
<feature type="transmembrane region" description="Helical" evidence="8">
    <location>
        <begin position="186"/>
        <end position="211"/>
    </location>
</feature>
<dbReference type="RefSeq" id="WP_145369216.1">
    <property type="nucleotide sequence ID" value="NZ_CP036275.1"/>
</dbReference>
<evidence type="ECO:0000256" key="4">
    <source>
        <dbReference type="ARBA" id="ARBA00022989"/>
    </source>
</evidence>
<dbReference type="KEGG" id="mri:Mal4_22350"/>
<dbReference type="PANTHER" id="PTHR30625:SF17">
    <property type="entry name" value="TOLQ-RELATED"/>
    <property type="match status" value="1"/>
</dbReference>
<accession>A0A517Z603</accession>
<dbReference type="PANTHER" id="PTHR30625">
    <property type="entry name" value="PROTEIN TOLQ"/>
    <property type="match status" value="1"/>
</dbReference>
<dbReference type="AlphaFoldDB" id="A0A517Z603"/>
<feature type="domain" description="MotA/TolQ/ExbB proton channel" evidence="10">
    <location>
        <begin position="109"/>
        <end position="221"/>
    </location>
</feature>
<feature type="chain" id="PRO_5021980030" evidence="9">
    <location>
        <begin position="25"/>
        <end position="273"/>
    </location>
</feature>
<gene>
    <name evidence="11" type="primary">exbB_1</name>
    <name evidence="11" type="ORF">Mal4_22350</name>
</gene>
<dbReference type="Proteomes" id="UP000320496">
    <property type="component" value="Chromosome"/>
</dbReference>
<dbReference type="EMBL" id="CP036275">
    <property type="protein sequence ID" value="QDU37916.1"/>
    <property type="molecule type" value="Genomic_DNA"/>
</dbReference>
<evidence type="ECO:0000256" key="1">
    <source>
        <dbReference type="ARBA" id="ARBA00004651"/>
    </source>
</evidence>
<evidence type="ECO:0000256" key="2">
    <source>
        <dbReference type="ARBA" id="ARBA00022475"/>
    </source>
</evidence>
<dbReference type="Pfam" id="PF01618">
    <property type="entry name" value="MotA_ExbB"/>
    <property type="match status" value="1"/>
</dbReference>
<comment type="similarity">
    <text evidence="6">Belongs to the exbB/tolQ family.</text>
</comment>
<keyword evidence="2" id="KW-1003">Cell membrane</keyword>
<evidence type="ECO:0000259" key="10">
    <source>
        <dbReference type="Pfam" id="PF01618"/>
    </source>
</evidence>
<feature type="transmembrane region" description="Helical" evidence="8">
    <location>
        <begin position="40"/>
        <end position="63"/>
    </location>
</feature>
<feature type="region of interest" description="Disordered" evidence="7">
    <location>
        <begin position="240"/>
        <end position="273"/>
    </location>
</feature>
<feature type="transmembrane region" description="Helical" evidence="8">
    <location>
        <begin position="145"/>
        <end position="166"/>
    </location>
</feature>
<keyword evidence="12" id="KW-1185">Reference proteome</keyword>
<feature type="signal peptide" evidence="9">
    <location>
        <begin position="1"/>
        <end position="24"/>
    </location>
</feature>
<feature type="compositionally biased region" description="Low complexity" evidence="7">
    <location>
        <begin position="245"/>
        <end position="261"/>
    </location>
</feature>
<keyword evidence="6" id="KW-0653">Protein transport</keyword>
<evidence type="ECO:0000256" key="6">
    <source>
        <dbReference type="RuleBase" id="RU004057"/>
    </source>
</evidence>
<comment type="subcellular location">
    <subcellularLocation>
        <location evidence="1">Cell membrane</location>
        <topology evidence="1">Multi-pass membrane protein</topology>
    </subcellularLocation>
    <subcellularLocation>
        <location evidence="6">Membrane</location>
        <topology evidence="6">Multi-pass membrane protein</topology>
    </subcellularLocation>
</comment>
<protein>
    <submittedName>
        <fullName evidence="11">Biopolymer transport protein ExbB</fullName>
    </submittedName>
</protein>
<keyword evidence="6" id="KW-0813">Transport</keyword>
<dbReference type="InterPro" id="IPR002898">
    <property type="entry name" value="MotA_ExbB_proton_chnl"/>
</dbReference>
<evidence type="ECO:0000313" key="11">
    <source>
        <dbReference type="EMBL" id="QDU37916.1"/>
    </source>
</evidence>
<name>A0A517Z603_9PLAN</name>
<keyword evidence="4 8" id="KW-1133">Transmembrane helix</keyword>
<evidence type="ECO:0000313" key="12">
    <source>
        <dbReference type="Proteomes" id="UP000320496"/>
    </source>
</evidence>
<keyword evidence="9" id="KW-0732">Signal</keyword>
<reference evidence="11 12" key="1">
    <citation type="submission" date="2019-02" db="EMBL/GenBank/DDBJ databases">
        <title>Deep-cultivation of Planctomycetes and their phenomic and genomic characterization uncovers novel biology.</title>
        <authorList>
            <person name="Wiegand S."/>
            <person name="Jogler M."/>
            <person name="Boedeker C."/>
            <person name="Pinto D."/>
            <person name="Vollmers J."/>
            <person name="Rivas-Marin E."/>
            <person name="Kohn T."/>
            <person name="Peeters S.H."/>
            <person name="Heuer A."/>
            <person name="Rast P."/>
            <person name="Oberbeckmann S."/>
            <person name="Bunk B."/>
            <person name="Jeske O."/>
            <person name="Meyerdierks A."/>
            <person name="Storesund J.E."/>
            <person name="Kallscheuer N."/>
            <person name="Luecker S."/>
            <person name="Lage O.M."/>
            <person name="Pohl T."/>
            <person name="Merkel B.J."/>
            <person name="Hornburger P."/>
            <person name="Mueller R.-W."/>
            <person name="Bruemmer F."/>
            <person name="Labrenz M."/>
            <person name="Spormann A.M."/>
            <person name="Op den Camp H."/>
            <person name="Overmann J."/>
            <person name="Amann R."/>
            <person name="Jetten M.S.M."/>
            <person name="Mascher T."/>
            <person name="Medema M.H."/>
            <person name="Devos D.P."/>
            <person name="Kaster A.-K."/>
            <person name="Ovreas L."/>
            <person name="Rohde M."/>
            <person name="Galperin M.Y."/>
            <person name="Jogler C."/>
        </authorList>
    </citation>
    <scope>NUCLEOTIDE SEQUENCE [LARGE SCALE GENOMIC DNA]</scope>
    <source>
        <strain evidence="11 12">Mal4</strain>
    </source>
</reference>
<keyword evidence="3 8" id="KW-0812">Transmembrane</keyword>
<sequence length="273" mass="29155" precursor="true">MPRLGRAVGIALAQVLLVTASASAQDASFFQDGQVDVPALIRAGGIIGWIIVGLSVAMVALILEHLMSIRRGSLMPRRQAEELHQLIANNQYNEAETLCRQRHSFLGFVVGAGLQETGLGYTAVEKGMEDAAQEQAARLYRKIEYLSVIGTLAPMLGLMGTVWGMIQAFGEFAEAAVPQPADFAPAISQALVTTLMGLAVAVPALAAFAIFRNRIDEFVAETSLVAEHIIKPLKRSIVEKRKGRPAATGTAPTAAAGSRPSVPTVAMEREPRR</sequence>
<dbReference type="GO" id="GO:0017038">
    <property type="term" value="P:protein import"/>
    <property type="evidence" value="ECO:0007669"/>
    <property type="project" value="TreeGrafter"/>
</dbReference>
<keyword evidence="5 8" id="KW-0472">Membrane</keyword>
<dbReference type="GO" id="GO:0005886">
    <property type="term" value="C:plasma membrane"/>
    <property type="evidence" value="ECO:0007669"/>
    <property type="project" value="UniProtKB-SubCell"/>
</dbReference>
<evidence type="ECO:0000256" key="5">
    <source>
        <dbReference type="ARBA" id="ARBA00023136"/>
    </source>
</evidence>
<proteinExistence type="inferred from homology"/>
<dbReference type="OrthoDB" id="9809716at2"/>
<organism evidence="11 12">
    <name type="scientific">Maioricimonas rarisocia</name>
    <dbReference type="NCBI Taxonomy" id="2528026"/>
    <lineage>
        <taxon>Bacteria</taxon>
        <taxon>Pseudomonadati</taxon>
        <taxon>Planctomycetota</taxon>
        <taxon>Planctomycetia</taxon>
        <taxon>Planctomycetales</taxon>
        <taxon>Planctomycetaceae</taxon>
        <taxon>Maioricimonas</taxon>
    </lineage>
</organism>